<feature type="chain" id="PRO_5045521804" evidence="1">
    <location>
        <begin position="26"/>
        <end position="298"/>
    </location>
</feature>
<feature type="signal peptide" evidence="1">
    <location>
        <begin position="1"/>
        <end position="25"/>
    </location>
</feature>
<evidence type="ECO:0000313" key="2">
    <source>
        <dbReference type="EMBL" id="MBV2129112.1"/>
    </source>
</evidence>
<protein>
    <submittedName>
        <fullName evidence="2">Uncharacterized protein</fullName>
    </submittedName>
</protein>
<evidence type="ECO:0000313" key="3">
    <source>
        <dbReference type="Proteomes" id="UP000704611"/>
    </source>
</evidence>
<organism evidence="2 3">
    <name type="scientific">Arsukibacterium indicum</name>
    <dbReference type="NCBI Taxonomy" id="2848612"/>
    <lineage>
        <taxon>Bacteria</taxon>
        <taxon>Pseudomonadati</taxon>
        <taxon>Pseudomonadota</taxon>
        <taxon>Gammaproteobacteria</taxon>
        <taxon>Chromatiales</taxon>
        <taxon>Chromatiaceae</taxon>
        <taxon>Arsukibacterium</taxon>
    </lineage>
</organism>
<evidence type="ECO:0000256" key="1">
    <source>
        <dbReference type="SAM" id="SignalP"/>
    </source>
</evidence>
<reference evidence="2 3" key="1">
    <citation type="submission" date="2021-06" db="EMBL/GenBank/DDBJ databases">
        <title>Rheinheimera indica sp. nov., isolated from deep-sea sediment.</title>
        <authorList>
            <person name="Wang Z."/>
            <person name="Zhang X.-Y."/>
        </authorList>
    </citation>
    <scope>NUCLEOTIDE SEQUENCE [LARGE SCALE GENOMIC DNA]</scope>
    <source>
        <strain evidence="2 3">SM2107</strain>
    </source>
</reference>
<name>A0ABS6MJV9_9GAMM</name>
<sequence length="298" mass="33073">MMKYTFCFALMVSSIVVLFPSFTAAQPGKWCQSADAGKTCSSYVSYFANGEVYGYGVNDDLLYIATGYWRQHGDQLCLNLIYKSFDIVTEQPYTPDDQNICNKVLSQSETQLNLRTENGSIATYYRISETPDHSMSPAPSQLAEKAAKVKPGVLALNVPPGQFGLYPLPLEMAPASVSFNMSLTPITAVDNDVTAYANVQIGDPDNDYLRVSLLQPQEADKALLMIEYIMPGYKPFRKALASDIGPGEAVLIHLDWQPDGLTTVSYKGQTVQYKLPLQQWQSYFMASNTKATFQRLPD</sequence>
<dbReference type="Proteomes" id="UP000704611">
    <property type="component" value="Unassembled WGS sequence"/>
</dbReference>
<accession>A0ABS6MJV9</accession>
<dbReference type="EMBL" id="JAHRID010000003">
    <property type="protein sequence ID" value="MBV2129112.1"/>
    <property type="molecule type" value="Genomic_DNA"/>
</dbReference>
<keyword evidence="1" id="KW-0732">Signal</keyword>
<proteinExistence type="predicted"/>
<dbReference type="RefSeq" id="WP_217668738.1">
    <property type="nucleotide sequence ID" value="NZ_JAHRID010000003.1"/>
</dbReference>
<keyword evidence="3" id="KW-1185">Reference proteome</keyword>
<gene>
    <name evidence="2" type="ORF">KQY15_08405</name>
</gene>
<comment type="caution">
    <text evidence="2">The sequence shown here is derived from an EMBL/GenBank/DDBJ whole genome shotgun (WGS) entry which is preliminary data.</text>
</comment>